<dbReference type="GeneID" id="27686916"/>
<dbReference type="PANTHER" id="PTHR14009">
    <property type="entry name" value="LEUCINE ZIPPER-EF-HAND CONTAINING TRANSMEMBRANE PROTEIN"/>
    <property type="match status" value="1"/>
</dbReference>
<reference evidence="11 12" key="1">
    <citation type="submission" date="2009-08" db="EMBL/GenBank/DDBJ databases">
        <title>The Genome Sequence of Spizellomyces punctatus strain DAOM BR117.</title>
        <authorList>
            <consortium name="The Broad Institute Genome Sequencing Platform"/>
            <person name="Russ C."/>
            <person name="Cuomo C."/>
            <person name="Shea T."/>
            <person name="Young S.K."/>
            <person name="Zeng Q."/>
            <person name="Koehrsen M."/>
            <person name="Haas B."/>
            <person name="Borodovsky M."/>
            <person name="Guigo R."/>
            <person name="Alvarado L."/>
            <person name="Berlin A."/>
            <person name="Bochicchio J."/>
            <person name="Borenstein D."/>
            <person name="Chapman S."/>
            <person name="Chen Z."/>
            <person name="Engels R."/>
            <person name="Freedman E."/>
            <person name="Gellesch M."/>
            <person name="Goldberg J."/>
            <person name="Griggs A."/>
            <person name="Gujja S."/>
            <person name="Heiman D."/>
            <person name="Hepburn T."/>
            <person name="Howarth C."/>
            <person name="Jen D."/>
            <person name="Larson L."/>
            <person name="Lewis B."/>
            <person name="Mehta T."/>
            <person name="Park D."/>
            <person name="Pearson M."/>
            <person name="Roberts A."/>
            <person name="Saif S."/>
            <person name="Shenoy N."/>
            <person name="Sisk P."/>
            <person name="Stolte C."/>
            <person name="Sykes S."/>
            <person name="Thomson T."/>
            <person name="Walk T."/>
            <person name="White J."/>
            <person name="Yandava C."/>
            <person name="Burger G."/>
            <person name="Gray M.W."/>
            <person name="Holland P.W.H."/>
            <person name="King N."/>
            <person name="Lang F.B.F."/>
            <person name="Roger A.J."/>
            <person name="Ruiz-Trillo I."/>
            <person name="Lander E."/>
            <person name="Nusbaum C."/>
        </authorList>
    </citation>
    <scope>NUCLEOTIDE SEQUENCE [LARGE SCALE GENOMIC DNA]</scope>
    <source>
        <strain evidence="11 12">DAOM BR117</strain>
    </source>
</reference>
<evidence type="ECO:0000313" key="12">
    <source>
        <dbReference type="Proteomes" id="UP000053201"/>
    </source>
</evidence>
<dbReference type="GO" id="GO:0043022">
    <property type="term" value="F:ribosome binding"/>
    <property type="evidence" value="ECO:0007669"/>
    <property type="project" value="InterPro"/>
</dbReference>
<dbReference type="PANTHER" id="PTHR14009:SF1">
    <property type="entry name" value="MITOCHONDRIAL PROTON_CALCIUM EXCHANGER PROTEIN"/>
    <property type="match status" value="1"/>
</dbReference>
<dbReference type="OMA" id="WETRFIR"/>
<evidence type="ECO:0000256" key="5">
    <source>
        <dbReference type="ARBA" id="ARBA00023128"/>
    </source>
</evidence>
<evidence type="ECO:0000256" key="8">
    <source>
        <dbReference type="SAM" id="MobiDB-lite"/>
    </source>
</evidence>
<protein>
    <recommendedName>
        <fullName evidence="10">Letm1 RBD domain-containing protein</fullName>
    </recommendedName>
</protein>
<evidence type="ECO:0000313" key="11">
    <source>
        <dbReference type="EMBL" id="KND01598.1"/>
    </source>
</evidence>
<dbReference type="VEuPathDB" id="FungiDB:SPPG_03396"/>
<dbReference type="Pfam" id="PF07766">
    <property type="entry name" value="LETM1_RBD"/>
    <property type="match status" value="1"/>
</dbReference>
<evidence type="ECO:0000256" key="2">
    <source>
        <dbReference type="ARBA" id="ARBA00022692"/>
    </source>
</evidence>
<comment type="subcellular location">
    <subcellularLocation>
        <location evidence="1">Mitochondrion inner membrane</location>
        <topology evidence="1">Single-pass membrane protein</topology>
    </subcellularLocation>
</comment>
<dbReference type="PROSITE" id="PS51758">
    <property type="entry name" value="LETM1_RBD"/>
    <property type="match status" value="1"/>
</dbReference>
<keyword evidence="6 9" id="KW-0472">Membrane</keyword>
<evidence type="ECO:0000256" key="1">
    <source>
        <dbReference type="ARBA" id="ARBA00004434"/>
    </source>
</evidence>
<evidence type="ECO:0000256" key="3">
    <source>
        <dbReference type="ARBA" id="ARBA00022792"/>
    </source>
</evidence>
<dbReference type="GO" id="GO:0005743">
    <property type="term" value="C:mitochondrial inner membrane"/>
    <property type="evidence" value="ECO:0007669"/>
    <property type="project" value="UniProtKB-SubCell"/>
</dbReference>
<evidence type="ECO:0000256" key="7">
    <source>
        <dbReference type="PROSITE-ProRule" id="PRU01094"/>
    </source>
</evidence>
<organism evidence="11 12">
    <name type="scientific">Spizellomyces punctatus (strain DAOM BR117)</name>
    <dbReference type="NCBI Taxonomy" id="645134"/>
    <lineage>
        <taxon>Eukaryota</taxon>
        <taxon>Fungi</taxon>
        <taxon>Fungi incertae sedis</taxon>
        <taxon>Chytridiomycota</taxon>
        <taxon>Chytridiomycota incertae sedis</taxon>
        <taxon>Chytridiomycetes</taxon>
        <taxon>Spizellomycetales</taxon>
        <taxon>Spizellomycetaceae</taxon>
        <taxon>Spizellomyces</taxon>
    </lineage>
</organism>
<keyword evidence="2 9" id="KW-0812">Transmembrane</keyword>
<evidence type="ECO:0000259" key="10">
    <source>
        <dbReference type="PROSITE" id="PS51758"/>
    </source>
</evidence>
<dbReference type="GO" id="GO:0030003">
    <property type="term" value="P:intracellular monoatomic cation homeostasis"/>
    <property type="evidence" value="ECO:0007669"/>
    <property type="project" value="TreeGrafter"/>
</dbReference>
<dbReference type="RefSeq" id="XP_016609637.1">
    <property type="nucleotide sequence ID" value="XM_016751665.1"/>
</dbReference>
<dbReference type="AlphaFoldDB" id="A0A0L0HKQ3"/>
<keyword evidence="5 7" id="KW-0496">Mitochondrion</keyword>
<evidence type="ECO:0000256" key="6">
    <source>
        <dbReference type="ARBA" id="ARBA00023136"/>
    </source>
</evidence>
<sequence>MEVTDQNQRSGDECDIISCLRNISEILGDFLDDDQEPTSSVATAFQTHTAFIRNAVSTVDAVDCEIAATNWASITMGLHPEDTVRSWNSSKQIPIIKLIEGQKRQYASISTRPIPPTVAPRSANVDTSSASTAVSSSSPQPQKNSIRARLREYARKSREMVRQFITGSRDYLRETREAKELKKRKVVNGYEWTRKEYFLVKKNEQDFWRAIPFMFCCVFLGEAIPFLLIRGIVPSTCLTVEQLDARWKRLAGVRKKLAAAAVQSVDSGEAMPASAFLSDDFVLRLAHTQPQYFLIDNLTGPQLRAYNKYLGIWRVGPAPYLRRVLRQHVDYIRGDDLLLKKEGLESLTPLELKWAVEARGLPSTDATPERMREDLSSWIRLHINDDQEVPFSLMLLTAIIRVELQSQMKEVVRVGSSRMKEHPHLTVSTDSVIFAEEQKSTAVASG</sequence>
<keyword evidence="4 9" id="KW-1133">Transmembrane helix</keyword>
<proteinExistence type="predicted"/>
<dbReference type="OrthoDB" id="73691at2759"/>
<keyword evidence="3" id="KW-0999">Mitochondrion inner membrane</keyword>
<dbReference type="EMBL" id="KQ257454">
    <property type="protein sequence ID" value="KND01598.1"/>
    <property type="molecule type" value="Genomic_DNA"/>
</dbReference>
<dbReference type="InterPro" id="IPR044202">
    <property type="entry name" value="LETM1/MDM38-like"/>
</dbReference>
<accession>A0A0L0HKQ3</accession>
<name>A0A0L0HKQ3_SPIPD</name>
<gene>
    <name evidence="11" type="ORF">SPPG_03396</name>
</gene>
<dbReference type="eggNOG" id="KOG1043">
    <property type="taxonomic scope" value="Eukaryota"/>
</dbReference>
<evidence type="ECO:0000256" key="4">
    <source>
        <dbReference type="ARBA" id="ARBA00022989"/>
    </source>
</evidence>
<dbReference type="Proteomes" id="UP000053201">
    <property type="component" value="Unassembled WGS sequence"/>
</dbReference>
<feature type="transmembrane region" description="Helical" evidence="9">
    <location>
        <begin position="211"/>
        <end position="233"/>
    </location>
</feature>
<feature type="region of interest" description="Disordered" evidence="8">
    <location>
        <begin position="112"/>
        <end position="146"/>
    </location>
</feature>
<feature type="compositionally biased region" description="Low complexity" evidence="8">
    <location>
        <begin position="122"/>
        <end position="138"/>
    </location>
</feature>
<feature type="domain" description="Letm1 RBD" evidence="10">
    <location>
        <begin position="225"/>
        <end position="445"/>
    </location>
</feature>
<dbReference type="STRING" id="645134.A0A0L0HKQ3"/>
<keyword evidence="12" id="KW-1185">Reference proteome</keyword>
<evidence type="ECO:0000256" key="9">
    <source>
        <dbReference type="SAM" id="Phobius"/>
    </source>
</evidence>
<dbReference type="InParanoid" id="A0A0L0HKQ3"/>
<dbReference type="InterPro" id="IPR033122">
    <property type="entry name" value="LETM1-like_RBD"/>
</dbReference>